<dbReference type="PANTHER" id="PTHR14969:SF62">
    <property type="entry name" value="DECAPRENYLPHOSPHORYL-5-PHOSPHORIBOSE PHOSPHATASE RV3807C-RELATED"/>
    <property type="match status" value="1"/>
</dbReference>
<evidence type="ECO:0000256" key="3">
    <source>
        <dbReference type="ARBA" id="ARBA00022692"/>
    </source>
</evidence>
<dbReference type="SUPFAM" id="SSF111331">
    <property type="entry name" value="NAD kinase/diacylglycerol kinase-like"/>
    <property type="match status" value="1"/>
</dbReference>
<keyword evidence="4" id="KW-0378">Hydrolase</keyword>
<dbReference type="GO" id="GO:0016301">
    <property type="term" value="F:kinase activity"/>
    <property type="evidence" value="ECO:0007669"/>
    <property type="project" value="InterPro"/>
</dbReference>
<dbReference type="Proteomes" id="UP000288547">
    <property type="component" value="Unassembled WGS sequence"/>
</dbReference>
<name>A0A3S3Z953_9MICO</name>
<dbReference type="PANTHER" id="PTHR14969">
    <property type="entry name" value="SPHINGOSINE-1-PHOSPHATE PHOSPHOHYDROLASE"/>
    <property type="match status" value="1"/>
</dbReference>
<dbReference type="InterPro" id="IPR036938">
    <property type="entry name" value="PAP2/HPO_sf"/>
</dbReference>
<dbReference type="CDD" id="cd01610">
    <property type="entry name" value="PAP2_like"/>
    <property type="match status" value="1"/>
</dbReference>
<dbReference type="AlphaFoldDB" id="A0A3S3Z953"/>
<dbReference type="SMART" id="SM00014">
    <property type="entry name" value="acidPPc"/>
    <property type="match status" value="1"/>
</dbReference>
<dbReference type="EMBL" id="RZNB01000002">
    <property type="protein sequence ID" value="RWZ51515.1"/>
    <property type="molecule type" value="Genomic_DNA"/>
</dbReference>
<dbReference type="SUPFAM" id="SSF48317">
    <property type="entry name" value="Acid phosphatase/Vanadium-dependent haloperoxidase"/>
    <property type="match status" value="1"/>
</dbReference>
<dbReference type="Pfam" id="PF00781">
    <property type="entry name" value="DAGK_cat"/>
    <property type="match status" value="1"/>
</dbReference>
<dbReference type="OrthoDB" id="5242960at2"/>
<dbReference type="PROSITE" id="PS50146">
    <property type="entry name" value="DAGK"/>
    <property type="match status" value="1"/>
</dbReference>
<dbReference type="InterPro" id="IPR001206">
    <property type="entry name" value="Diacylglycerol_kinase_cat_dom"/>
</dbReference>
<dbReference type="Gene3D" id="3.40.50.10330">
    <property type="entry name" value="Probable inorganic polyphosphate/atp-NAD kinase, domain 1"/>
    <property type="match status" value="1"/>
</dbReference>
<dbReference type="SMART" id="SM00046">
    <property type="entry name" value="DAGKc"/>
    <property type="match status" value="1"/>
</dbReference>
<dbReference type="InterPro" id="IPR017438">
    <property type="entry name" value="ATP-NAD_kinase_N"/>
</dbReference>
<evidence type="ECO:0000256" key="5">
    <source>
        <dbReference type="ARBA" id="ARBA00022989"/>
    </source>
</evidence>
<dbReference type="InterPro" id="IPR016064">
    <property type="entry name" value="NAD/diacylglycerol_kinase_sf"/>
</dbReference>
<dbReference type="Gene3D" id="2.60.200.40">
    <property type="match status" value="1"/>
</dbReference>
<dbReference type="Pfam" id="PF01569">
    <property type="entry name" value="PAP2"/>
    <property type="match status" value="1"/>
</dbReference>
<evidence type="ECO:0000313" key="8">
    <source>
        <dbReference type="EMBL" id="RWZ51515.1"/>
    </source>
</evidence>
<evidence type="ECO:0000256" key="2">
    <source>
        <dbReference type="ARBA" id="ARBA00022475"/>
    </source>
</evidence>
<organism evidence="8 9">
    <name type="scientific">Labedella phragmitis</name>
    <dbReference type="NCBI Taxonomy" id="2498849"/>
    <lineage>
        <taxon>Bacteria</taxon>
        <taxon>Bacillati</taxon>
        <taxon>Actinomycetota</taxon>
        <taxon>Actinomycetes</taxon>
        <taxon>Micrococcales</taxon>
        <taxon>Microbacteriaceae</taxon>
        <taxon>Labedella</taxon>
    </lineage>
</organism>
<keyword evidence="3" id="KW-0812">Transmembrane</keyword>
<feature type="domain" description="DAGKc" evidence="7">
    <location>
        <begin position="213"/>
        <end position="341"/>
    </location>
</feature>
<protein>
    <submittedName>
        <fullName evidence="8">Phosphatase PAP2 family protein</fullName>
    </submittedName>
</protein>
<dbReference type="GO" id="GO:0016787">
    <property type="term" value="F:hydrolase activity"/>
    <property type="evidence" value="ECO:0007669"/>
    <property type="project" value="UniProtKB-KW"/>
</dbReference>
<evidence type="ECO:0000256" key="1">
    <source>
        <dbReference type="ARBA" id="ARBA00004651"/>
    </source>
</evidence>
<dbReference type="GO" id="GO:0005886">
    <property type="term" value="C:plasma membrane"/>
    <property type="evidence" value="ECO:0007669"/>
    <property type="project" value="UniProtKB-SubCell"/>
</dbReference>
<dbReference type="RefSeq" id="WP_128494231.1">
    <property type="nucleotide sequence ID" value="NZ_RZNB01000002.1"/>
</dbReference>
<evidence type="ECO:0000256" key="6">
    <source>
        <dbReference type="ARBA" id="ARBA00023136"/>
    </source>
</evidence>
<comment type="subcellular location">
    <subcellularLocation>
        <location evidence="1">Cell membrane</location>
        <topology evidence="1">Multi-pass membrane protein</topology>
    </subcellularLocation>
</comment>
<comment type="caution">
    <text evidence="8">The sequence shown here is derived from an EMBL/GenBank/DDBJ whole genome shotgun (WGS) entry which is preliminary data.</text>
</comment>
<evidence type="ECO:0000256" key="4">
    <source>
        <dbReference type="ARBA" id="ARBA00022801"/>
    </source>
</evidence>
<proteinExistence type="predicted"/>
<keyword evidence="5" id="KW-1133">Transmembrane helix</keyword>
<reference evidence="8 9" key="1">
    <citation type="submission" date="2018-12" db="EMBL/GenBank/DDBJ databases">
        <authorList>
            <person name="Li F."/>
        </authorList>
    </citation>
    <scope>NUCLEOTIDE SEQUENCE [LARGE SCALE GENOMIC DNA]</scope>
    <source>
        <strain evidence="8 9">11W25H-1</strain>
    </source>
</reference>
<dbReference type="InterPro" id="IPR000326">
    <property type="entry name" value="PAP2/HPO"/>
</dbReference>
<keyword evidence="2" id="KW-1003">Cell membrane</keyword>
<accession>A0A3S3Z953</accession>
<sequence length="523" mass="55640">MTTPSRWRQPIVAIRRLRHLPRWVRRVDAAAGRRVNRRRTHPAADSALVALSRAADRGMLWFAIAAVLAVVGSRRAALRGVASLTVASMIANLVGKRVFGGDRPLLDDIPVGRRLRTPPTSPSFPSGHSASAAAFATGVALESPRSAAVVAPLAAGVAYSRVHVGAHWLSDVVGGVAIGAAVALLGRLALPMRPKNERGGPTPGIRVELPALATGEGLVVFLNPGSGKSVVRADPEEIIRRRLPDARVHVLSGDEDLARLVDEAAAADPRPLAIGVCGGDGTVATVADRIRADDIPFAAFPGGTFNHFVRATGIESVDEAIDAVQVGSGVTADVAEVAFDDRDPVTVLNAGSVGVYPALVVEREKLEKRLGKWAAGVVALWRVLRHAEPLEVSVDGEDMRVWSVFVGVDPNFSHTVAPMRRLRLEGGELDVRILHARSRLHAIASLAFGRKTSAVLRALRVLPLRSATTMFTAESVEIRVRSTEADLAAFGRDGEVEEELARSDYSARLRIVPGGLAVYARPE</sequence>
<evidence type="ECO:0000313" key="9">
    <source>
        <dbReference type="Proteomes" id="UP000288547"/>
    </source>
</evidence>
<evidence type="ECO:0000259" key="7">
    <source>
        <dbReference type="PROSITE" id="PS50146"/>
    </source>
</evidence>
<keyword evidence="9" id="KW-1185">Reference proteome</keyword>
<dbReference type="Gene3D" id="1.20.144.10">
    <property type="entry name" value="Phosphatidic acid phosphatase type 2/haloperoxidase"/>
    <property type="match status" value="1"/>
</dbReference>
<keyword evidence="6" id="KW-0472">Membrane</keyword>
<gene>
    <name evidence="8" type="ORF">ELQ90_05220</name>
</gene>